<name>A0A412AYS5_9FIRM</name>
<comment type="caution">
    <text evidence="1">The sequence shown here is derived from an EMBL/GenBank/DDBJ whole genome shotgun (WGS) entry which is preliminary data.</text>
</comment>
<evidence type="ECO:0000313" key="1">
    <source>
        <dbReference type="EMBL" id="RGQ42773.1"/>
    </source>
</evidence>
<sequence length="118" mass="13342">MSCSKELRRFFLAGIGAMATTAEKSKEIVDAFVRKGELTVEQGRIINEELKRDVKKTVSQAEDTVKRHVEIAVDSDAPLVRKSLLEQLEQMSPEELELLRSKLAEMEKKDDPDVKPKS</sequence>
<dbReference type="Proteomes" id="UP000284751">
    <property type="component" value="Unassembled WGS sequence"/>
</dbReference>
<evidence type="ECO:0000313" key="2">
    <source>
        <dbReference type="Proteomes" id="UP000284751"/>
    </source>
</evidence>
<protein>
    <submittedName>
        <fullName evidence="1">Aspartyl beta-hydroxylase</fullName>
    </submittedName>
</protein>
<dbReference type="AlphaFoldDB" id="A0A412AYS5"/>
<dbReference type="PANTHER" id="PTHR38664:SF1">
    <property type="entry name" value="SLR0058 PROTEIN"/>
    <property type="match status" value="1"/>
</dbReference>
<dbReference type="EMBL" id="QRTC01000010">
    <property type="protein sequence ID" value="RGQ42773.1"/>
    <property type="molecule type" value="Genomic_DNA"/>
</dbReference>
<dbReference type="InterPro" id="IPR008769">
    <property type="entry name" value="PhaF_PhaI"/>
</dbReference>
<gene>
    <name evidence="1" type="ORF">DWY99_04255</name>
</gene>
<dbReference type="Pfam" id="PF05597">
    <property type="entry name" value="Phasin"/>
    <property type="match status" value="1"/>
</dbReference>
<accession>A0A412AYS5</accession>
<proteinExistence type="predicted"/>
<reference evidence="1 2" key="1">
    <citation type="submission" date="2018-08" db="EMBL/GenBank/DDBJ databases">
        <title>A genome reference for cultivated species of the human gut microbiota.</title>
        <authorList>
            <person name="Zou Y."/>
            <person name="Xue W."/>
            <person name="Luo G."/>
        </authorList>
    </citation>
    <scope>NUCLEOTIDE SEQUENCE [LARGE SCALE GENOMIC DNA]</scope>
    <source>
        <strain evidence="1 2">AF28-26</strain>
    </source>
</reference>
<dbReference type="PANTHER" id="PTHR38664">
    <property type="entry name" value="SLR0058 PROTEIN"/>
    <property type="match status" value="1"/>
</dbReference>
<organism evidence="1 2">
    <name type="scientific">[Clostridium] leptum</name>
    <dbReference type="NCBI Taxonomy" id="1535"/>
    <lineage>
        <taxon>Bacteria</taxon>
        <taxon>Bacillati</taxon>
        <taxon>Bacillota</taxon>
        <taxon>Clostridia</taxon>
        <taxon>Eubacteriales</taxon>
        <taxon>Oscillospiraceae</taxon>
        <taxon>Oscillospiraceae incertae sedis</taxon>
    </lineage>
</organism>